<dbReference type="EMBL" id="SNRY01000334">
    <property type="protein sequence ID" value="KAA6342312.1"/>
    <property type="molecule type" value="Genomic_DNA"/>
</dbReference>
<proteinExistence type="predicted"/>
<evidence type="ECO:0000313" key="2">
    <source>
        <dbReference type="EMBL" id="KAA6342312.1"/>
    </source>
</evidence>
<sequence>MSLPIYKAISFNAILDKGGHSKPWVVMVDLEGVPKPYVVKLYKTIVIIGKVLLIIPMYLFN</sequence>
<evidence type="ECO:0000256" key="1">
    <source>
        <dbReference type="SAM" id="Phobius"/>
    </source>
</evidence>
<feature type="transmembrane region" description="Helical" evidence="1">
    <location>
        <begin position="41"/>
        <end position="60"/>
    </location>
</feature>
<reference evidence="2" key="1">
    <citation type="submission" date="2019-03" db="EMBL/GenBank/DDBJ databases">
        <title>Single cell metagenomics reveals metabolic interactions within the superorganism composed of flagellate Streblomastix strix and complex community of Bacteroidetes bacteria on its surface.</title>
        <authorList>
            <person name="Treitli S.C."/>
            <person name="Kolisko M."/>
            <person name="Husnik F."/>
            <person name="Keeling P."/>
            <person name="Hampl V."/>
        </authorList>
    </citation>
    <scope>NUCLEOTIDE SEQUENCE</scope>
    <source>
        <strain evidence="2">STM</strain>
    </source>
</reference>
<keyword evidence="1" id="KW-1133">Transmembrane helix</keyword>
<keyword evidence="1" id="KW-0812">Transmembrane</keyword>
<accession>A0A5J4S9D5</accession>
<name>A0A5J4S9D5_9ZZZZ</name>
<organism evidence="2">
    <name type="scientific">termite gut metagenome</name>
    <dbReference type="NCBI Taxonomy" id="433724"/>
    <lineage>
        <taxon>unclassified sequences</taxon>
        <taxon>metagenomes</taxon>
        <taxon>organismal metagenomes</taxon>
    </lineage>
</organism>
<dbReference type="AlphaFoldDB" id="A0A5J4S9D5"/>
<gene>
    <name evidence="2" type="ORF">EZS27_009931</name>
</gene>
<keyword evidence="1" id="KW-0472">Membrane</keyword>
<protein>
    <submittedName>
        <fullName evidence="2">Uncharacterized protein</fullName>
    </submittedName>
</protein>
<comment type="caution">
    <text evidence="2">The sequence shown here is derived from an EMBL/GenBank/DDBJ whole genome shotgun (WGS) entry which is preliminary data.</text>
</comment>